<feature type="non-terminal residue" evidence="2">
    <location>
        <position position="1"/>
    </location>
</feature>
<organism evidence="2">
    <name type="scientific">Nothobranchius pienaari</name>
    <dbReference type="NCBI Taxonomy" id="704102"/>
    <lineage>
        <taxon>Eukaryota</taxon>
        <taxon>Metazoa</taxon>
        <taxon>Chordata</taxon>
        <taxon>Craniata</taxon>
        <taxon>Vertebrata</taxon>
        <taxon>Euteleostomi</taxon>
        <taxon>Actinopterygii</taxon>
        <taxon>Neopterygii</taxon>
        <taxon>Teleostei</taxon>
        <taxon>Neoteleostei</taxon>
        <taxon>Acanthomorphata</taxon>
        <taxon>Ovalentaria</taxon>
        <taxon>Atherinomorphae</taxon>
        <taxon>Cyprinodontiformes</taxon>
        <taxon>Nothobranchiidae</taxon>
        <taxon>Nothobranchius</taxon>
    </lineage>
</organism>
<name>A0A1A8NB99_9TELE</name>
<dbReference type="EMBL" id="HAEG01001980">
    <property type="protein sequence ID" value="SBR66343.1"/>
    <property type="molecule type" value="Transcribed_RNA"/>
</dbReference>
<sequence length="101" mass="10702">GGRGPPEASRLSDYDGPVAAPSAETDNYLTDVTDTLVAASDQSPSSKVLGQADASGVVRTRVGRVVKRVDCLVESMAQKSLHFKQFTSSLSRKSPSLLTMF</sequence>
<reference evidence="2" key="1">
    <citation type="submission" date="2016-05" db="EMBL/GenBank/DDBJ databases">
        <authorList>
            <person name="Lavstsen T."/>
            <person name="Jespersen J.S."/>
        </authorList>
    </citation>
    <scope>NUCLEOTIDE SEQUENCE</scope>
    <source>
        <tissue evidence="2">Brain</tissue>
    </source>
</reference>
<evidence type="ECO:0000313" key="2">
    <source>
        <dbReference type="EMBL" id="SBR66343.1"/>
    </source>
</evidence>
<gene>
    <name evidence="2" type="primary">BX927253.1</name>
</gene>
<evidence type="ECO:0000256" key="1">
    <source>
        <dbReference type="SAM" id="MobiDB-lite"/>
    </source>
</evidence>
<feature type="region of interest" description="Disordered" evidence="1">
    <location>
        <begin position="1"/>
        <end position="25"/>
    </location>
</feature>
<reference evidence="2" key="2">
    <citation type="submission" date="2016-06" db="EMBL/GenBank/DDBJ databases">
        <title>The genome of a short-lived fish provides insights into sex chromosome evolution and the genetic control of aging.</title>
        <authorList>
            <person name="Reichwald K."/>
            <person name="Felder M."/>
            <person name="Petzold A."/>
            <person name="Koch P."/>
            <person name="Groth M."/>
            <person name="Platzer M."/>
        </authorList>
    </citation>
    <scope>NUCLEOTIDE SEQUENCE</scope>
    <source>
        <tissue evidence="2">Brain</tissue>
    </source>
</reference>
<accession>A0A1A8NB99</accession>
<dbReference type="AlphaFoldDB" id="A0A1A8NB99"/>
<protein>
    <submittedName>
        <fullName evidence="2">Uncharacterized protein</fullName>
    </submittedName>
</protein>
<proteinExistence type="predicted"/>